<accession>A0A2J6RL58</accession>
<sequence>MKRRWVPCTPGLGWGYPLGFACRAAAALQYQHVRQELNGTGTTASMPRLPHPTPSGLGADKSPGTL</sequence>
<evidence type="ECO:0000256" key="1">
    <source>
        <dbReference type="SAM" id="MobiDB-lite"/>
    </source>
</evidence>
<dbReference type="PROSITE" id="PS51257">
    <property type="entry name" value="PROKAR_LIPOPROTEIN"/>
    <property type="match status" value="1"/>
</dbReference>
<dbReference type="EMBL" id="KZ613947">
    <property type="protein sequence ID" value="PMD39227.1"/>
    <property type="molecule type" value="Genomic_DNA"/>
</dbReference>
<dbReference type="Proteomes" id="UP000235786">
    <property type="component" value="Unassembled WGS sequence"/>
</dbReference>
<reference evidence="2 3" key="1">
    <citation type="submission" date="2016-04" db="EMBL/GenBank/DDBJ databases">
        <title>A degradative enzymes factory behind the ericoid mycorrhizal symbiosis.</title>
        <authorList>
            <consortium name="DOE Joint Genome Institute"/>
            <person name="Martino E."/>
            <person name="Morin E."/>
            <person name="Grelet G."/>
            <person name="Kuo A."/>
            <person name="Kohler A."/>
            <person name="Daghino S."/>
            <person name="Barry K."/>
            <person name="Choi C."/>
            <person name="Cichocki N."/>
            <person name="Clum A."/>
            <person name="Copeland A."/>
            <person name="Hainaut M."/>
            <person name="Haridas S."/>
            <person name="Labutti K."/>
            <person name="Lindquist E."/>
            <person name="Lipzen A."/>
            <person name="Khouja H.-R."/>
            <person name="Murat C."/>
            <person name="Ohm R."/>
            <person name="Olson A."/>
            <person name="Spatafora J."/>
            <person name="Veneault-Fourrey C."/>
            <person name="Henrissat B."/>
            <person name="Grigoriev I."/>
            <person name="Martin F."/>
            <person name="Perotto S."/>
        </authorList>
    </citation>
    <scope>NUCLEOTIDE SEQUENCE [LARGE SCALE GENOMIC DNA]</scope>
    <source>
        <strain evidence="2 3">F</strain>
    </source>
</reference>
<gene>
    <name evidence="2" type="ORF">L207DRAFT_513712</name>
</gene>
<protein>
    <submittedName>
        <fullName evidence="2">Uncharacterized protein</fullName>
    </submittedName>
</protein>
<feature type="region of interest" description="Disordered" evidence="1">
    <location>
        <begin position="39"/>
        <end position="66"/>
    </location>
</feature>
<evidence type="ECO:0000313" key="2">
    <source>
        <dbReference type="EMBL" id="PMD39227.1"/>
    </source>
</evidence>
<keyword evidence="3" id="KW-1185">Reference proteome</keyword>
<organism evidence="2 3">
    <name type="scientific">Hyaloscypha variabilis (strain UAMH 11265 / GT02V1 / F)</name>
    <name type="common">Meliniomyces variabilis</name>
    <dbReference type="NCBI Taxonomy" id="1149755"/>
    <lineage>
        <taxon>Eukaryota</taxon>
        <taxon>Fungi</taxon>
        <taxon>Dikarya</taxon>
        <taxon>Ascomycota</taxon>
        <taxon>Pezizomycotina</taxon>
        <taxon>Leotiomycetes</taxon>
        <taxon>Helotiales</taxon>
        <taxon>Hyaloscyphaceae</taxon>
        <taxon>Hyaloscypha</taxon>
        <taxon>Hyaloscypha variabilis</taxon>
    </lineage>
</organism>
<name>A0A2J6RL58_HYAVF</name>
<proteinExistence type="predicted"/>
<dbReference type="AlphaFoldDB" id="A0A2J6RL58"/>
<evidence type="ECO:0000313" key="3">
    <source>
        <dbReference type="Proteomes" id="UP000235786"/>
    </source>
</evidence>